<dbReference type="Gene3D" id="3.10.20.90">
    <property type="entry name" value="Phosphatidylinositol 3-kinase Catalytic Subunit, Chain A, domain 1"/>
    <property type="match status" value="1"/>
</dbReference>
<feature type="domain" description="MATH" evidence="3">
    <location>
        <begin position="220"/>
        <end position="356"/>
    </location>
</feature>
<dbReference type="PROSITE" id="PS50144">
    <property type="entry name" value="MATH"/>
    <property type="match status" value="1"/>
</dbReference>
<dbReference type="STRING" id="44941.A0A397VSJ5"/>
<comment type="caution">
    <text evidence="4">The sequence shown here is derived from an EMBL/GenBank/DDBJ whole genome shotgun (WGS) entry which is preliminary data.</text>
</comment>
<evidence type="ECO:0000313" key="5">
    <source>
        <dbReference type="Proteomes" id="UP000266673"/>
    </source>
</evidence>
<dbReference type="InterPro" id="IPR011705">
    <property type="entry name" value="BACK"/>
</dbReference>
<proteinExistence type="predicted"/>
<keyword evidence="4" id="KW-0645">Protease</keyword>
<sequence length="632" mass="73419">MVLISIYICRYIYNGTISLETFNASVIFELLIAFSEFGLEELIKHTQLFLIENNDSWLRLNFFHGFQTSFKNRLKDLQQFYVNIISKHPNIIFDSDGFLTLSENILLFILNLDNLQMDEVKIWDYVIKWGIAQNPSLPSDFDQWSDEHFLTLKNSLQNCLPLIRYFQISGDDVCDKIRPYRKILGPTLWDDIMLKLVTPNKAINITSLVLPPRTNLSTTLPSQDNITDNYASVIDPTIANKVMPDPGYEIEDFQYYTWRITGNGYKNSDNVSIYLDFADSKGAPVGWHSCVQFSLFLWNPEDPASYVYHNSHHRFTAEESNCGFTKFQALHKLFAPSENRTRPLIENNACNITAFVRIIKDPTGILWHYFTKKEEIAEKRHLYLSTKIVTPDTFARHKGFDHANFDNQQYPLSDVPQFMVLKSETYGNFKDLAAKHLGYPAEQIRFWTFCSRVNKTVWFPQVEKDSPHILVFIKYFNPDTQSLEGLCHLYIQKFAKVGNIIPILCEKMKFPPHTPLKIYEEIKPNIIDEMKPNLTFQRSEIQNGDIICFQKALTDEEVQGHITAGRICDIPAFYESLSMRIIVDFKPKYEDSEPNTEFKLVLNKKYTYDDSHDPVRRAVSYNAGEINLKCSV</sequence>
<keyword evidence="1" id="KW-0833">Ubl conjugation pathway</keyword>
<dbReference type="OrthoDB" id="289038at2759"/>
<dbReference type="InterPro" id="IPR024729">
    <property type="entry name" value="USP7_ICP0-binding_dom"/>
</dbReference>
<dbReference type="PANTHER" id="PTHR46236:SF35">
    <property type="entry name" value="MATH DOMAIN-CONTAINING PROTEIN"/>
    <property type="match status" value="1"/>
</dbReference>
<evidence type="ECO:0000313" key="4">
    <source>
        <dbReference type="EMBL" id="RIB23989.1"/>
    </source>
</evidence>
<accession>A0A397VSJ5</accession>
<keyword evidence="2" id="KW-0175">Coiled coil</keyword>
<evidence type="ECO:0000256" key="2">
    <source>
        <dbReference type="ARBA" id="ARBA00023054"/>
    </source>
</evidence>
<keyword evidence="4" id="KW-0378">Hydrolase</keyword>
<evidence type="ECO:0000256" key="1">
    <source>
        <dbReference type="ARBA" id="ARBA00022786"/>
    </source>
</evidence>
<dbReference type="InterPro" id="IPR002083">
    <property type="entry name" value="MATH/TRAF_dom"/>
</dbReference>
<dbReference type="Proteomes" id="UP000266673">
    <property type="component" value="Unassembled WGS sequence"/>
</dbReference>
<dbReference type="GO" id="GO:0008233">
    <property type="term" value="F:peptidase activity"/>
    <property type="evidence" value="ECO:0007669"/>
    <property type="project" value="UniProtKB-KW"/>
</dbReference>
<dbReference type="EMBL" id="QKWP01000236">
    <property type="protein sequence ID" value="RIB23989.1"/>
    <property type="molecule type" value="Genomic_DNA"/>
</dbReference>
<dbReference type="Gene3D" id="1.25.40.420">
    <property type="match status" value="1"/>
</dbReference>
<reference evidence="4 5" key="1">
    <citation type="submission" date="2018-06" db="EMBL/GenBank/DDBJ databases">
        <title>Comparative genomics reveals the genomic features of Rhizophagus irregularis, R. cerebriforme, R. diaphanum and Gigaspora rosea, and their symbiotic lifestyle signature.</title>
        <authorList>
            <person name="Morin E."/>
            <person name="San Clemente H."/>
            <person name="Chen E.C.H."/>
            <person name="De La Providencia I."/>
            <person name="Hainaut M."/>
            <person name="Kuo A."/>
            <person name="Kohler A."/>
            <person name="Murat C."/>
            <person name="Tang N."/>
            <person name="Roy S."/>
            <person name="Loubradou J."/>
            <person name="Henrissat B."/>
            <person name="Grigoriev I.V."/>
            <person name="Corradi N."/>
            <person name="Roux C."/>
            <person name="Martin F.M."/>
        </authorList>
    </citation>
    <scope>NUCLEOTIDE SEQUENCE [LARGE SCALE GENOMIC DNA]</scope>
    <source>
        <strain evidence="4 5">DAOM 194757</strain>
    </source>
</reference>
<dbReference type="GO" id="GO:0006508">
    <property type="term" value="P:proteolysis"/>
    <property type="evidence" value="ECO:0007669"/>
    <property type="project" value="UniProtKB-KW"/>
</dbReference>
<organism evidence="4 5">
    <name type="scientific">Gigaspora rosea</name>
    <dbReference type="NCBI Taxonomy" id="44941"/>
    <lineage>
        <taxon>Eukaryota</taxon>
        <taxon>Fungi</taxon>
        <taxon>Fungi incertae sedis</taxon>
        <taxon>Mucoromycota</taxon>
        <taxon>Glomeromycotina</taxon>
        <taxon>Glomeromycetes</taxon>
        <taxon>Diversisporales</taxon>
        <taxon>Gigasporaceae</taxon>
        <taxon>Gigaspora</taxon>
    </lineage>
</organism>
<dbReference type="Pfam" id="PF22486">
    <property type="entry name" value="MATH_2"/>
    <property type="match status" value="1"/>
</dbReference>
<name>A0A397VSJ5_9GLOM</name>
<dbReference type="AlphaFoldDB" id="A0A397VSJ5"/>
<dbReference type="InterPro" id="IPR050804">
    <property type="entry name" value="MCC"/>
</dbReference>
<dbReference type="SUPFAM" id="SSF49599">
    <property type="entry name" value="TRAF domain-like"/>
    <property type="match status" value="1"/>
</dbReference>
<keyword evidence="5" id="KW-1185">Reference proteome</keyword>
<dbReference type="Pfam" id="PF12436">
    <property type="entry name" value="USP7_ICP0_bdg"/>
    <property type="match status" value="1"/>
</dbReference>
<dbReference type="InterPro" id="IPR008974">
    <property type="entry name" value="TRAF-like"/>
</dbReference>
<gene>
    <name evidence="4" type="ORF">C2G38_2032271</name>
</gene>
<dbReference type="PANTHER" id="PTHR46236">
    <property type="entry name" value="TRAF-LIKE SUPERFAMILY PROTEIN"/>
    <property type="match status" value="1"/>
</dbReference>
<protein>
    <submittedName>
        <fullName evidence="4">ICP0-binding domain of ubiquitin-specific protease 7-domain-containing protein</fullName>
    </submittedName>
</protein>
<dbReference type="Pfam" id="PF07707">
    <property type="entry name" value="BACK"/>
    <property type="match status" value="1"/>
</dbReference>
<dbReference type="Gene3D" id="2.60.210.10">
    <property type="entry name" value="Apoptosis, Tumor Necrosis Factor Receptor Associated Protein 2, Chain A"/>
    <property type="match status" value="1"/>
</dbReference>
<evidence type="ECO:0000259" key="3">
    <source>
        <dbReference type="PROSITE" id="PS50144"/>
    </source>
</evidence>